<keyword evidence="2" id="KW-0969">Cilium</keyword>
<dbReference type="EMBL" id="FSRL01000002">
    <property type="protein sequence ID" value="SIO32184.1"/>
    <property type="molecule type" value="Genomic_DNA"/>
</dbReference>
<keyword evidence="3" id="KW-1185">Reference proteome</keyword>
<dbReference type="STRING" id="1217970.SAMN05444002_3974"/>
<dbReference type="Pfam" id="PF00700">
    <property type="entry name" value="Flagellin_C"/>
    <property type="match status" value="1"/>
</dbReference>
<dbReference type="InterPro" id="IPR046358">
    <property type="entry name" value="Flagellin_C"/>
</dbReference>
<dbReference type="Proteomes" id="UP000184932">
    <property type="component" value="Unassembled WGS sequence"/>
</dbReference>
<reference evidence="3" key="1">
    <citation type="submission" date="2016-11" db="EMBL/GenBank/DDBJ databases">
        <authorList>
            <person name="Varghese N."/>
            <person name="Submissions S."/>
        </authorList>
    </citation>
    <scope>NUCLEOTIDE SEQUENCE [LARGE SCALE GENOMIC DNA]</scope>
    <source>
        <strain evidence="3">DSM 29440</strain>
    </source>
</reference>
<organism evidence="2 3">
    <name type="scientific">Vannielia litorea</name>
    <dbReference type="NCBI Taxonomy" id="1217970"/>
    <lineage>
        <taxon>Bacteria</taxon>
        <taxon>Pseudomonadati</taxon>
        <taxon>Pseudomonadota</taxon>
        <taxon>Alphaproteobacteria</taxon>
        <taxon>Rhodobacterales</taxon>
        <taxon>Paracoccaceae</taxon>
        <taxon>Vannielia</taxon>
    </lineage>
</organism>
<keyword evidence="2" id="KW-0966">Cell projection</keyword>
<name>A0A1N6IJH6_9RHOB</name>
<feature type="domain" description="Flagellin C-terminal" evidence="1">
    <location>
        <begin position="262"/>
        <end position="335"/>
    </location>
</feature>
<protein>
    <submittedName>
        <fullName evidence="2">Flagellar hook-associated protein 3 FlgL</fullName>
    </submittedName>
</protein>
<evidence type="ECO:0000259" key="1">
    <source>
        <dbReference type="Pfam" id="PF00700"/>
    </source>
</evidence>
<evidence type="ECO:0000313" key="3">
    <source>
        <dbReference type="Proteomes" id="UP000184932"/>
    </source>
</evidence>
<dbReference type="SUPFAM" id="SSF64518">
    <property type="entry name" value="Phase 1 flagellin"/>
    <property type="match status" value="1"/>
</dbReference>
<gene>
    <name evidence="2" type="ORF">SAMN05444002_3974</name>
</gene>
<dbReference type="AlphaFoldDB" id="A0A1N6IJH6"/>
<dbReference type="RefSeq" id="WP_074258114.1">
    <property type="nucleotide sequence ID" value="NZ_FSRL01000002.1"/>
</dbReference>
<keyword evidence="2" id="KW-0282">Flagellum</keyword>
<dbReference type="Gene3D" id="1.20.1330.10">
    <property type="entry name" value="f41 fragment of flagellin, N-terminal domain"/>
    <property type="match status" value="1"/>
</dbReference>
<dbReference type="OrthoDB" id="7312911at2"/>
<evidence type="ECO:0000313" key="2">
    <source>
        <dbReference type="EMBL" id="SIO32184.1"/>
    </source>
</evidence>
<accession>A0A1N6IJH6</accession>
<proteinExistence type="predicted"/>
<sequence>MLRQLGFGDLARLHSMNRSNHDAKSELTRLTQEMASGRKSSIAEAVKGDFAPITSIEMSLARNSAFRTASTEAASFASVMQHAYQTISAFGAESASNLLNASQAAQPELIGTAAKDTAARLQPVLAALNTEFGGRSVFAGEAVSGPAVADAATLMAGLTAATAVATDVASLMAAVDAWFDTGGGFESTVYLGSTTPLDPVDIGQEVSADLGFTAFDPELRATLKGIALAGLVGEGALAGDDAARAELLRNAGEILIEGESGLTRLQARLGTVEALIEEADTARAAETSALTVTRSGLLEVDPYETASRLQQVQLQLETIYAVTARMQSLSLVNYL</sequence>